<dbReference type="EMBL" id="JBAWKB010000001">
    <property type="protein sequence ID" value="MFH6770517.1"/>
    <property type="molecule type" value="Genomic_DNA"/>
</dbReference>
<evidence type="ECO:0000313" key="2">
    <source>
        <dbReference type="Proteomes" id="UP001610100"/>
    </source>
</evidence>
<comment type="caution">
    <text evidence="1">The sequence shown here is derived from an EMBL/GenBank/DDBJ whole genome shotgun (WGS) entry which is preliminary data.</text>
</comment>
<reference evidence="1 2" key="1">
    <citation type="submission" date="2024-02" db="EMBL/GenBank/DDBJ databases">
        <title>A Gaetbulibacter species isolated from tidal flats and genomic insights of their niches.</title>
        <authorList>
            <person name="Ye Y."/>
        </authorList>
    </citation>
    <scope>NUCLEOTIDE SEQUENCE [LARGE SCALE GENOMIC DNA]</scope>
    <source>
        <strain evidence="1 2">KYW382</strain>
    </source>
</reference>
<evidence type="ECO:0008006" key="3">
    <source>
        <dbReference type="Google" id="ProtNLM"/>
    </source>
</evidence>
<keyword evidence="2" id="KW-1185">Reference proteome</keyword>
<dbReference type="PROSITE" id="PS51257">
    <property type="entry name" value="PROKAR_LIPOPROTEIN"/>
    <property type="match status" value="1"/>
</dbReference>
<dbReference type="RefSeq" id="WP_344738781.1">
    <property type="nucleotide sequence ID" value="NZ_BAABAY010000001.1"/>
</dbReference>
<name>A0ABW7MZ98_9FLAO</name>
<sequence length="134" mass="15331">MKRFILISILFVLLASCSKDDYPVCKTDFMPVENVDIPQEFALGEVYPITVYYYQPTSCYKLFDLYYRIDNNIRIVAPINCVESGNCEQLDNVLADVTFNFLVTSNGSYVFKFWQGKDSNGDDVYLTIEVPVTG</sequence>
<dbReference type="Proteomes" id="UP001610100">
    <property type="component" value="Unassembled WGS sequence"/>
</dbReference>
<accession>A0ABW7MZ98</accession>
<proteinExistence type="predicted"/>
<organism evidence="1 2">
    <name type="scientific">Gaetbulibacter aestuarii</name>
    <dbReference type="NCBI Taxonomy" id="1502358"/>
    <lineage>
        <taxon>Bacteria</taxon>
        <taxon>Pseudomonadati</taxon>
        <taxon>Bacteroidota</taxon>
        <taxon>Flavobacteriia</taxon>
        <taxon>Flavobacteriales</taxon>
        <taxon>Flavobacteriaceae</taxon>
        <taxon>Gaetbulibacter</taxon>
    </lineage>
</organism>
<evidence type="ECO:0000313" key="1">
    <source>
        <dbReference type="EMBL" id="MFH6770517.1"/>
    </source>
</evidence>
<gene>
    <name evidence="1" type="ORF">V8G58_01125</name>
</gene>
<protein>
    <recommendedName>
        <fullName evidence="3">Lipoprotein</fullName>
    </recommendedName>
</protein>